<comment type="similarity">
    <text evidence="5 6">Belongs to the XseA family.</text>
</comment>
<accession>A0ABN0NZK3</accession>
<feature type="domain" description="OB-fold nucleic acid binding" evidence="8">
    <location>
        <begin position="41"/>
        <end position="134"/>
    </location>
</feature>
<protein>
    <recommendedName>
        <fullName evidence="5">Exodeoxyribonuclease 7 large subunit</fullName>
        <ecNumber evidence="5">3.1.11.6</ecNumber>
    </recommendedName>
    <alternativeName>
        <fullName evidence="5">Exodeoxyribonuclease VII large subunit</fullName>
        <shortName evidence="5">Exonuclease VII large subunit</shortName>
    </alternativeName>
</protein>
<evidence type="ECO:0000259" key="8">
    <source>
        <dbReference type="Pfam" id="PF13742"/>
    </source>
</evidence>
<dbReference type="PANTHER" id="PTHR30008">
    <property type="entry name" value="EXODEOXYRIBONUCLEASE 7 LARGE SUBUNIT"/>
    <property type="match status" value="1"/>
</dbReference>
<evidence type="ECO:0000256" key="4">
    <source>
        <dbReference type="ARBA" id="ARBA00022839"/>
    </source>
</evidence>
<comment type="function">
    <text evidence="5">Bidirectionally degrades single-stranded DNA into large acid-insoluble oligonucleotides, which are then degraded further into small acid-soluble oligonucleotides.</text>
</comment>
<evidence type="ECO:0000256" key="2">
    <source>
        <dbReference type="ARBA" id="ARBA00022722"/>
    </source>
</evidence>
<evidence type="ECO:0000259" key="7">
    <source>
        <dbReference type="Pfam" id="PF02601"/>
    </source>
</evidence>
<comment type="subcellular location">
    <subcellularLocation>
        <location evidence="5 6">Cytoplasm</location>
    </subcellularLocation>
</comment>
<feature type="domain" description="Exonuclease VII large subunit C-terminal" evidence="7">
    <location>
        <begin position="157"/>
        <end position="379"/>
    </location>
</feature>
<keyword evidence="1 5" id="KW-0963">Cytoplasm</keyword>
<proteinExistence type="inferred from homology"/>
<evidence type="ECO:0000313" key="10">
    <source>
        <dbReference type="Proteomes" id="UP000016649"/>
    </source>
</evidence>
<evidence type="ECO:0000313" key="9">
    <source>
        <dbReference type="EMBL" id="ERJ93523.1"/>
    </source>
</evidence>
<evidence type="ECO:0000256" key="5">
    <source>
        <dbReference type="HAMAP-Rule" id="MF_00378"/>
    </source>
</evidence>
<sequence>MYRKRAESVLKEIVQPVHINYNKTMNIPTAFENCAPNDCVFSVSQITDILKELVETSFPSLTVEGEISNYRPSSTGHAYFTLKDEKAALSAVMFKGKCKNLSFVPVDGMKVKATGSLSVYALRGTYQLVVDEMEEAGCGDILKMLEQLKRRLAAEGLFDSEKKRQLPFFPERIGVVTSPTGAALRDILQITSRRNPKVSVTVLPCAVQGAEAAEQIAAQIKRANMFSLADILIVGRGGGSLEDLLPFSEEIVVRAVAASAIPVISAVGHEIDWALSDFAADVRASTPSAAAELAVPLLDDIVETLTFRVREFTQNIQNRIQNMRLLVKSFSTENLELRVRTVEQPLLQRFDDAKEELLFSFTNKLSDMRSRIVFARQSLESANPLSILERGYSVVRDGTNGKLIRSAQDVSAGAVLHIIPFTGTISAQVIHTDNTQRFTGESDEKL</sequence>
<keyword evidence="10" id="KW-1185">Reference proteome</keyword>
<dbReference type="Pfam" id="PF13742">
    <property type="entry name" value="tRNA_anti_2"/>
    <property type="match status" value="1"/>
</dbReference>
<dbReference type="CDD" id="cd04489">
    <property type="entry name" value="ExoVII_LU_OBF"/>
    <property type="match status" value="1"/>
</dbReference>
<dbReference type="EMBL" id="AWVH01000024">
    <property type="protein sequence ID" value="ERJ93523.1"/>
    <property type="molecule type" value="Genomic_DNA"/>
</dbReference>
<dbReference type="Pfam" id="PF02601">
    <property type="entry name" value="Exonuc_VII_L"/>
    <property type="match status" value="1"/>
</dbReference>
<evidence type="ECO:0000256" key="6">
    <source>
        <dbReference type="RuleBase" id="RU004355"/>
    </source>
</evidence>
<keyword evidence="3 5" id="KW-0378">Hydrolase</keyword>
<keyword evidence="4 5" id="KW-0269">Exonuclease</keyword>
<reference evidence="9 10" key="1">
    <citation type="submission" date="2013-08" db="EMBL/GenBank/DDBJ databases">
        <authorList>
            <person name="Weinstock G."/>
            <person name="Sodergren E."/>
            <person name="Wylie T."/>
            <person name="Fulton L."/>
            <person name="Fulton R."/>
            <person name="Fronick C."/>
            <person name="O'Laughlin M."/>
            <person name="Godfrey J."/>
            <person name="Miner T."/>
            <person name="Herter B."/>
            <person name="Appelbaum E."/>
            <person name="Cordes M."/>
            <person name="Lek S."/>
            <person name="Wollam A."/>
            <person name="Pepin K.H."/>
            <person name="Palsikar V.B."/>
            <person name="Mitreva M."/>
            <person name="Wilson R.K."/>
        </authorList>
    </citation>
    <scope>NUCLEOTIDE SEQUENCE [LARGE SCALE GENOMIC DNA]</scope>
    <source>
        <strain evidence="9 10">ATCC 700332</strain>
    </source>
</reference>
<keyword evidence="2 5" id="KW-0540">Nuclease</keyword>
<dbReference type="EC" id="3.1.11.6" evidence="5"/>
<evidence type="ECO:0000256" key="1">
    <source>
        <dbReference type="ARBA" id="ARBA00022490"/>
    </source>
</evidence>
<evidence type="ECO:0000256" key="3">
    <source>
        <dbReference type="ARBA" id="ARBA00022801"/>
    </source>
</evidence>
<comment type="caution">
    <text evidence="9">The sequence shown here is derived from an EMBL/GenBank/DDBJ whole genome shotgun (WGS) entry which is preliminary data.</text>
</comment>
<gene>
    <name evidence="5" type="primary">xseA</name>
    <name evidence="9" type="ORF">HMPREF9193_00812</name>
</gene>
<dbReference type="NCBIfam" id="TIGR00237">
    <property type="entry name" value="xseA"/>
    <property type="match status" value="1"/>
</dbReference>
<dbReference type="HAMAP" id="MF_00378">
    <property type="entry name" value="Exonuc_7_L"/>
    <property type="match status" value="1"/>
</dbReference>
<dbReference type="InterPro" id="IPR025824">
    <property type="entry name" value="OB-fold_nuc-bd_dom"/>
</dbReference>
<dbReference type="PANTHER" id="PTHR30008:SF0">
    <property type="entry name" value="EXODEOXYRIBONUCLEASE 7 LARGE SUBUNIT"/>
    <property type="match status" value="1"/>
</dbReference>
<name>A0ABN0NZK3_TRELE</name>
<dbReference type="InterPro" id="IPR020579">
    <property type="entry name" value="Exonuc_VII_lsu_C"/>
</dbReference>
<dbReference type="InterPro" id="IPR003753">
    <property type="entry name" value="Exonuc_VII_L"/>
</dbReference>
<comment type="subunit">
    <text evidence="5">Heterooligomer composed of large and small subunits.</text>
</comment>
<dbReference type="Proteomes" id="UP000016649">
    <property type="component" value="Unassembled WGS sequence"/>
</dbReference>
<comment type="catalytic activity">
    <reaction evidence="5 6">
        <text>Exonucleolytic cleavage in either 5'- to 3'- or 3'- to 5'-direction to yield nucleoside 5'-phosphates.</text>
        <dbReference type="EC" id="3.1.11.6"/>
    </reaction>
</comment>
<organism evidence="9 10">
    <name type="scientific">Treponema lecithinolyticum ATCC 700332</name>
    <dbReference type="NCBI Taxonomy" id="1321815"/>
    <lineage>
        <taxon>Bacteria</taxon>
        <taxon>Pseudomonadati</taxon>
        <taxon>Spirochaetota</taxon>
        <taxon>Spirochaetia</taxon>
        <taxon>Spirochaetales</taxon>
        <taxon>Treponemataceae</taxon>
        <taxon>Treponema</taxon>
    </lineage>
</organism>